<accession>A0A4R5DHH1</accession>
<feature type="domain" description="NAD-dependent epimerase/dehydratase" evidence="1">
    <location>
        <begin position="3"/>
        <end position="268"/>
    </location>
</feature>
<dbReference type="RefSeq" id="WP_131892267.1">
    <property type="nucleotide sequence ID" value="NZ_SMKZ01000005.1"/>
</dbReference>
<dbReference type="FunCoup" id="A0A4R5DHH1">
    <property type="interactions" value="26"/>
</dbReference>
<dbReference type="OrthoDB" id="3661842at2"/>
<keyword evidence="3" id="KW-1185">Reference proteome</keyword>
<dbReference type="Gene3D" id="3.40.50.720">
    <property type="entry name" value="NAD(P)-binding Rossmann-like Domain"/>
    <property type="match status" value="1"/>
</dbReference>
<protein>
    <submittedName>
        <fullName evidence="2">NAD(P)-dependent oxidoreductase</fullName>
    </submittedName>
</protein>
<organism evidence="2 3">
    <name type="scientific">Jiangella asiatica</name>
    <dbReference type="NCBI Taxonomy" id="2530372"/>
    <lineage>
        <taxon>Bacteria</taxon>
        <taxon>Bacillati</taxon>
        <taxon>Actinomycetota</taxon>
        <taxon>Actinomycetes</taxon>
        <taxon>Jiangellales</taxon>
        <taxon>Jiangellaceae</taxon>
        <taxon>Jiangella</taxon>
    </lineage>
</organism>
<dbReference type="Proteomes" id="UP000294739">
    <property type="component" value="Unassembled WGS sequence"/>
</dbReference>
<dbReference type="SUPFAM" id="SSF51735">
    <property type="entry name" value="NAD(P)-binding Rossmann-fold domains"/>
    <property type="match status" value="1"/>
</dbReference>
<comment type="caution">
    <text evidence="2">The sequence shown here is derived from an EMBL/GenBank/DDBJ whole genome shotgun (WGS) entry which is preliminary data.</text>
</comment>
<dbReference type="PANTHER" id="PTHR43245">
    <property type="entry name" value="BIFUNCTIONAL POLYMYXIN RESISTANCE PROTEIN ARNA"/>
    <property type="match status" value="1"/>
</dbReference>
<dbReference type="AlphaFoldDB" id="A0A4R5DHH1"/>
<evidence type="ECO:0000259" key="1">
    <source>
        <dbReference type="Pfam" id="PF01370"/>
    </source>
</evidence>
<evidence type="ECO:0000313" key="2">
    <source>
        <dbReference type="EMBL" id="TDE13522.1"/>
    </source>
</evidence>
<gene>
    <name evidence="2" type="ORF">E1269_05690</name>
</gene>
<dbReference type="InterPro" id="IPR050177">
    <property type="entry name" value="Lipid_A_modif_metabolic_enz"/>
</dbReference>
<dbReference type="InterPro" id="IPR036291">
    <property type="entry name" value="NAD(P)-bd_dom_sf"/>
</dbReference>
<dbReference type="Pfam" id="PF01370">
    <property type="entry name" value="Epimerase"/>
    <property type="match status" value="1"/>
</dbReference>
<dbReference type="InterPro" id="IPR001509">
    <property type="entry name" value="Epimerase_deHydtase"/>
</dbReference>
<sequence length="344" mass="37218">MKVLVTGAAGRVGANMVRRLRAAGADVRAMVMPGDPQRAKLDTLDGVEIVEADLGDQHAIDAASRGVTHVVHLAAQLVRGDTPVDRFYDVNAFGTLRLLEGVVKNGGVERFLLASTDGTYRPGDPPLVPLPEDTPQEPADYYGTAKLLGEVILRNHAAQYDIPFAITRFATVLDPVEARQHFRVGSVRALLRRVELGRDCNIWPLFREHPEMVGLFDEAVGEAPDDTAVALSGPNGSWSIHLLDVRDAVEGVYLALTVPAAAGRAFNITAAEPTTFEHGADVVAELDGVPRLDVRLPLTWRLEMTVDAARDVLGYRPRHDFRGMVESAIAADRGAADSFIPARI</sequence>
<dbReference type="InParanoid" id="A0A4R5DHH1"/>
<evidence type="ECO:0000313" key="3">
    <source>
        <dbReference type="Proteomes" id="UP000294739"/>
    </source>
</evidence>
<reference evidence="2 3" key="1">
    <citation type="submission" date="2019-03" db="EMBL/GenBank/DDBJ databases">
        <title>Draft genome sequences of novel Actinobacteria.</title>
        <authorList>
            <person name="Sahin N."/>
            <person name="Ay H."/>
            <person name="Saygin H."/>
        </authorList>
    </citation>
    <scope>NUCLEOTIDE SEQUENCE [LARGE SCALE GENOMIC DNA]</scope>
    <source>
        <strain evidence="2 3">5K138</strain>
    </source>
</reference>
<proteinExistence type="predicted"/>
<name>A0A4R5DHH1_9ACTN</name>
<dbReference type="EMBL" id="SMKZ01000005">
    <property type="protein sequence ID" value="TDE13522.1"/>
    <property type="molecule type" value="Genomic_DNA"/>
</dbReference>